<dbReference type="Proteomes" id="UP000613582">
    <property type="component" value="Unassembled WGS sequence"/>
</dbReference>
<protein>
    <submittedName>
        <fullName evidence="10">Trk system potassium uptake protein</fullName>
    </submittedName>
</protein>
<dbReference type="PANTHER" id="PTHR32024:SF2">
    <property type="entry name" value="TRK SYSTEM POTASSIUM UPTAKE PROTEIN TRKG-RELATED"/>
    <property type="match status" value="1"/>
</dbReference>
<proteinExistence type="inferred from homology"/>
<keyword evidence="4" id="KW-1003">Cell membrane</keyword>
<feature type="transmembrane region" description="Helical" evidence="9">
    <location>
        <begin position="443"/>
        <end position="463"/>
    </location>
</feature>
<dbReference type="PANTHER" id="PTHR32024">
    <property type="entry name" value="TRK SYSTEM POTASSIUM UPTAKE PROTEIN TRKG-RELATED"/>
    <property type="match status" value="1"/>
</dbReference>
<evidence type="ECO:0000256" key="1">
    <source>
        <dbReference type="ARBA" id="ARBA00004651"/>
    </source>
</evidence>
<feature type="transmembrane region" description="Helical" evidence="9">
    <location>
        <begin position="277"/>
        <end position="300"/>
    </location>
</feature>
<reference evidence="10" key="2">
    <citation type="submission" date="2020-09" db="EMBL/GenBank/DDBJ databases">
        <authorList>
            <person name="Sun Q."/>
            <person name="Zhou Y."/>
        </authorList>
    </citation>
    <scope>NUCLEOTIDE SEQUENCE</scope>
    <source>
        <strain evidence="10">CGMCC 1.12921</strain>
    </source>
</reference>
<keyword evidence="3" id="KW-0813">Transport</keyword>
<reference evidence="10" key="1">
    <citation type="journal article" date="2014" name="Int. J. Syst. Evol. Microbiol.">
        <title>Complete genome sequence of Corynebacterium casei LMG S-19264T (=DSM 44701T), isolated from a smear-ripened cheese.</title>
        <authorList>
            <consortium name="US DOE Joint Genome Institute (JGI-PGF)"/>
            <person name="Walter F."/>
            <person name="Albersmeier A."/>
            <person name="Kalinowski J."/>
            <person name="Ruckert C."/>
        </authorList>
    </citation>
    <scope>NUCLEOTIDE SEQUENCE</scope>
    <source>
        <strain evidence="10">CGMCC 1.12921</strain>
    </source>
</reference>
<evidence type="ECO:0000313" key="10">
    <source>
        <dbReference type="EMBL" id="GGD03579.1"/>
    </source>
</evidence>
<accession>A0A8J2Y6I6</accession>
<evidence type="ECO:0000256" key="4">
    <source>
        <dbReference type="ARBA" id="ARBA00022475"/>
    </source>
</evidence>
<feature type="transmembrane region" description="Helical" evidence="9">
    <location>
        <begin position="76"/>
        <end position="95"/>
    </location>
</feature>
<feature type="transmembrane region" description="Helical" evidence="9">
    <location>
        <begin position="381"/>
        <end position="402"/>
    </location>
</feature>
<dbReference type="RefSeq" id="WP_188160237.1">
    <property type="nucleotide sequence ID" value="NZ_BMGH01000001.1"/>
</dbReference>
<feature type="transmembrane region" description="Helical" evidence="9">
    <location>
        <begin position="136"/>
        <end position="153"/>
    </location>
</feature>
<comment type="similarity">
    <text evidence="2">Belongs to the TrkH potassium transport family.</text>
</comment>
<dbReference type="EMBL" id="BMGH01000001">
    <property type="protein sequence ID" value="GGD03579.1"/>
    <property type="molecule type" value="Genomic_DNA"/>
</dbReference>
<gene>
    <name evidence="10" type="ORF">GCM10011342_10710</name>
</gene>
<feature type="transmembrane region" description="Helical" evidence="9">
    <location>
        <begin position="185"/>
        <end position="206"/>
    </location>
</feature>
<keyword evidence="5 9" id="KW-0812">Transmembrane</keyword>
<evidence type="ECO:0000256" key="3">
    <source>
        <dbReference type="ARBA" id="ARBA00022448"/>
    </source>
</evidence>
<feature type="transmembrane region" description="Helical" evidence="9">
    <location>
        <begin position="37"/>
        <end position="56"/>
    </location>
</feature>
<dbReference type="InterPro" id="IPR003445">
    <property type="entry name" value="Cat_transpt"/>
</dbReference>
<feature type="transmembrane region" description="Helical" evidence="9">
    <location>
        <begin position="231"/>
        <end position="256"/>
    </location>
</feature>
<evidence type="ECO:0000313" key="11">
    <source>
        <dbReference type="Proteomes" id="UP000613582"/>
    </source>
</evidence>
<evidence type="ECO:0000256" key="2">
    <source>
        <dbReference type="ARBA" id="ARBA00009137"/>
    </source>
</evidence>
<keyword evidence="7" id="KW-0406">Ion transport</keyword>
<evidence type="ECO:0000256" key="8">
    <source>
        <dbReference type="ARBA" id="ARBA00023136"/>
    </source>
</evidence>
<keyword evidence="6 9" id="KW-1133">Transmembrane helix</keyword>
<comment type="caution">
    <text evidence="10">The sequence shown here is derived from an EMBL/GenBank/DDBJ whole genome shotgun (WGS) entry which is preliminary data.</text>
</comment>
<feature type="transmembrane region" description="Helical" evidence="9">
    <location>
        <begin position="327"/>
        <end position="347"/>
    </location>
</feature>
<dbReference type="GO" id="GO:0008324">
    <property type="term" value="F:monoatomic cation transmembrane transporter activity"/>
    <property type="evidence" value="ECO:0007669"/>
    <property type="project" value="InterPro"/>
</dbReference>
<evidence type="ECO:0000256" key="5">
    <source>
        <dbReference type="ARBA" id="ARBA00022692"/>
    </source>
</evidence>
<evidence type="ECO:0000256" key="6">
    <source>
        <dbReference type="ARBA" id="ARBA00022989"/>
    </source>
</evidence>
<keyword evidence="8 9" id="KW-0472">Membrane</keyword>
<dbReference type="GO" id="GO:0005886">
    <property type="term" value="C:plasma membrane"/>
    <property type="evidence" value="ECO:0007669"/>
    <property type="project" value="UniProtKB-SubCell"/>
</dbReference>
<keyword evidence="11" id="KW-1185">Reference proteome</keyword>
<sequence>MNALALLWWIGAAIAVLAVAMVIPALSCIASGDYAGLSVFALSLIMCGTIGGGLMLISRNRVETSHSKAGIREITLFLIIWWGLIPFLGGLPFLLSGFSLGDAWFEAVSAVTTTGAWLSQETARADYARMLWRAELQWLGGLVSISSAAAVFIRPQFIGIDVVNTPFARGEQESFLRAFRKAVSVFLPIYSLIALVIFVLFVVSGAPPSSAVIMALSFTASGGFVPETDGFAAYGAFVPVAGLVAMILGGVSFISVARVLAPYDTSLRFRDDRETPVFLALVVAITFIFALSAGTGITGITDQLLNAASLLSTNGILTGDHPALTPVLVTAIIGGASISAAGGIKLVRWLVTFERAGEEIWKLIHPSGVLGKARAVNELGVWVHFVAFTMILSVLVLVITIYGTPLELSVTTAVSVISNAGPMIAAAPGGITDYNTFDPMLRVLLAIGMIVGRIEMVVALSVLNRAFWRG</sequence>
<name>A0A8J2Y6I6_9PROT</name>
<dbReference type="GO" id="GO:0030001">
    <property type="term" value="P:metal ion transport"/>
    <property type="evidence" value="ECO:0007669"/>
    <property type="project" value="UniProtKB-ARBA"/>
</dbReference>
<dbReference type="Pfam" id="PF02386">
    <property type="entry name" value="TrkH"/>
    <property type="match status" value="1"/>
</dbReference>
<organism evidence="10 11">
    <name type="scientific">Aquisalinus flavus</name>
    <dbReference type="NCBI Taxonomy" id="1526572"/>
    <lineage>
        <taxon>Bacteria</taxon>
        <taxon>Pseudomonadati</taxon>
        <taxon>Pseudomonadota</taxon>
        <taxon>Alphaproteobacteria</taxon>
        <taxon>Parvularculales</taxon>
        <taxon>Parvularculaceae</taxon>
        <taxon>Aquisalinus</taxon>
    </lineage>
</organism>
<evidence type="ECO:0000256" key="9">
    <source>
        <dbReference type="SAM" id="Phobius"/>
    </source>
</evidence>
<comment type="subcellular location">
    <subcellularLocation>
        <location evidence="1">Cell membrane</location>
        <topology evidence="1">Multi-pass membrane protein</topology>
    </subcellularLocation>
</comment>
<dbReference type="AlphaFoldDB" id="A0A8J2Y6I6"/>
<evidence type="ECO:0000256" key="7">
    <source>
        <dbReference type="ARBA" id="ARBA00023065"/>
    </source>
</evidence>